<dbReference type="Proteomes" id="UP001190926">
    <property type="component" value="Unassembled WGS sequence"/>
</dbReference>
<feature type="region of interest" description="Disordered" evidence="1">
    <location>
        <begin position="48"/>
        <end position="76"/>
    </location>
</feature>
<dbReference type="PANTHER" id="PTHR33978">
    <property type="entry name" value="SERINE/THREONINE-KINASE"/>
    <property type="match status" value="1"/>
</dbReference>
<dbReference type="AlphaFoldDB" id="A0AAD4ITZ2"/>
<organism evidence="2 3">
    <name type="scientific">Perilla frutescens var. hirtella</name>
    <name type="common">Perilla citriodora</name>
    <name type="synonym">Perilla setoyensis</name>
    <dbReference type="NCBI Taxonomy" id="608512"/>
    <lineage>
        <taxon>Eukaryota</taxon>
        <taxon>Viridiplantae</taxon>
        <taxon>Streptophyta</taxon>
        <taxon>Embryophyta</taxon>
        <taxon>Tracheophyta</taxon>
        <taxon>Spermatophyta</taxon>
        <taxon>Magnoliopsida</taxon>
        <taxon>eudicotyledons</taxon>
        <taxon>Gunneridae</taxon>
        <taxon>Pentapetalae</taxon>
        <taxon>asterids</taxon>
        <taxon>lamiids</taxon>
        <taxon>Lamiales</taxon>
        <taxon>Lamiaceae</taxon>
        <taxon>Nepetoideae</taxon>
        <taxon>Elsholtzieae</taxon>
        <taxon>Perilla</taxon>
    </lineage>
</organism>
<evidence type="ECO:0000256" key="1">
    <source>
        <dbReference type="SAM" id="MobiDB-lite"/>
    </source>
</evidence>
<dbReference type="PANTHER" id="PTHR33978:SF4">
    <property type="entry name" value="SERINE_THREONINE-KINASE"/>
    <property type="match status" value="1"/>
</dbReference>
<keyword evidence="3" id="KW-1185">Reference proteome</keyword>
<reference evidence="2 3" key="1">
    <citation type="journal article" date="2021" name="Nat. Commun.">
        <title>Incipient diploidization of the medicinal plant Perilla within 10,000 years.</title>
        <authorList>
            <person name="Zhang Y."/>
            <person name="Shen Q."/>
            <person name="Leng L."/>
            <person name="Zhang D."/>
            <person name="Chen S."/>
            <person name="Shi Y."/>
            <person name="Ning Z."/>
            <person name="Chen S."/>
        </authorList>
    </citation>
    <scope>NUCLEOTIDE SEQUENCE [LARGE SCALE GENOMIC DNA]</scope>
    <source>
        <strain evidence="3">cv. PC099</strain>
    </source>
</reference>
<evidence type="ECO:0000313" key="3">
    <source>
        <dbReference type="Proteomes" id="UP001190926"/>
    </source>
</evidence>
<dbReference type="EMBL" id="SDAM02002078">
    <property type="protein sequence ID" value="KAH6821510.1"/>
    <property type="molecule type" value="Genomic_DNA"/>
</dbReference>
<accession>A0AAD4ITZ2</accession>
<name>A0AAD4ITZ2_PERFH</name>
<gene>
    <name evidence="2" type="ORF">C2S53_017193</name>
</gene>
<evidence type="ECO:0000313" key="2">
    <source>
        <dbReference type="EMBL" id="KAH6821510.1"/>
    </source>
</evidence>
<comment type="caution">
    <text evidence="2">The sequence shown here is derived from an EMBL/GenBank/DDBJ whole genome shotgun (WGS) entry which is preliminary data.</text>
</comment>
<proteinExistence type="predicted"/>
<sequence length="153" mass="16702">MEKTKPTLQNTITNNSSKHAVWDCGSSLYDSFELKAFERQLDSAIVSSRSMSMPHLSDHRRQPPPPPPSKKAASKISRSLQRLMRSVFGHKNGGSSSSNIREGSYVVYDKSAALCTIPEAPEFDGLSPEIRSLVTRTASDRFSPATSIGISCA</sequence>
<protein>
    <submittedName>
        <fullName evidence="2">Uncharacterized protein</fullName>
    </submittedName>
</protein>